<dbReference type="FunFam" id="1.20.1740.10:FF:000004">
    <property type="entry name" value="Sodium:alanine symporter family protein"/>
    <property type="match status" value="1"/>
</dbReference>
<comment type="caution">
    <text evidence="9">Lacks conserved residue(s) required for the propagation of feature annotation.</text>
</comment>
<evidence type="ECO:0000313" key="12">
    <source>
        <dbReference type="Proteomes" id="UP000196258"/>
    </source>
</evidence>
<keyword evidence="6 9" id="KW-0769">Symport</keyword>
<name>A0A1Y4EDK1_9FIRM</name>
<evidence type="ECO:0000256" key="9">
    <source>
        <dbReference type="RuleBase" id="RU363064"/>
    </source>
</evidence>
<dbReference type="AlphaFoldDB" id="A0A1Y4EDK1"/>
<dbReference type="GeneID" id="94016447"/>
<evidence type="ECO:0000256" key="8">
    <source>
        <dbReference type="ARBA" id="ARBA00023136"/>
    </source>
</evidence>
<dbReference type="NCBIfam" id="TIGR00835">
    <property type="entry name" value="agcS"/>
    <property type="match status" value="1"/>
</dbReference>
<evidence type="ECO:0000256" key="7">
    <source>
        <dbReference type="ARBA" id="ARBA00022989"/>
    </source>
</evidence>
<dbReference type="GO" id="GO:0005886">
    <property type="term" value="C:plasma membrane"/>
    <property type="evidence" value="ECO:0007669"/>
    <property type="project" value="UniProtKB-SubCell"/>
</dbReference>
<dbReference type="PANTHER" id="PTHR30330">
    <property type="entry name" value="AGSS FAMILY TRANSPORTER, SODIUM-ALANINE"/>
    <property type="match status" value="1"/>
</dbReference>
<reference evidence="12" key="1">
    <citation type="submission" date="2017-04" db="EMBL/GenBank/DDBJ databases">
        <title>Function of individual gut microbiota members based on whole genome sequencing of pure cultures obtained from chicken caecum.</title>
        <authorList>
            <person name="Medvecky M."/>
            <person name="Cejkova D."/>
            <person name="Polansky O."/>
            <person name="Karasova D."/>
            <person name="Kubasova T."/>
            <person name="Cizek A."/>
            <person name="Rychlik I."/>
        </authorList>
    </citation>
    <scope>NUCLEOTIDE SEQUENCE [LARGE SCALE GENOMIC DNA]</scope>
    <source>
        <strain evidence="12">An149</strain>
    </source>
</reference>
<gene>
    <name evidence="11" type="ORF">B5E91_01210</name>
    <name evidence="10" type="ORF">K8V91_06615</name>
</gene>
<evidence type="ECO:0000256" key="3">
    <source>
        <dbReference type="ARBA" id="ARBA00022448"/>
    </source>
</evidence>
<comment type="caution">
    <text evidence="11">The sequence shown here is derived from an EMBL/GenBank/DDBJ whole genome shotgun (WGS) entry which is preliminary data.</text>
</comment>
<evidence type="ECO:0000313" key="11">
    <source>
        <dbReference type="EMBL" id="OUQ06573.1"/>
    </source>
</evidence>
<keyword evidence="7 9" id="KW-1133">Transmembrane helix</keyword>
<keyword evidence="5 9" id="KW-0812">Transmembrane</keyword>
<feature type="transmembrane region" description="Helical" evidence="9">
    <location>
        <begin position="352"/>
        <end position="371"/>
    </location>
</feature>
<comment type="similarity">
    <text evidence="2 9">Belongs to the alanine or glycine:cation symporter (AGCS) (TC 2.A.25) family.</text>
</comment>
<accession>A0A1Y4EDK1</accession>
<dbReference type="GO" id="GO:0005283">
    <property type="term" value="F:amino acid:sodium symporter activity"/>
    <property type="evidence" value="ECO:0007669"/>
    <property type="project" value="InterPro"/>
</dbReference>
<dbReference type="PANTHER" id="PTHR30330:SF3">
    <property type="entry name" value="TRANSCRIPTIONAL REGULATOR, LRP FAMILY"/>
    <property type="match status" value="1"/>
</dbReference>
<feature type="transmembrane region" description="Helical" evidence="9">
    <location>
        <begin position="237"/>
        <end position="263"/>
    </location>
</feature>
<evidence type="ECO:0000256" key="2">
    <source>
        <dbReference type="ARBA" id="ARBA00009261"/>
    </source>
</evidence>
<keyword evidence="3 9" id="KW-0813">Transport</keyword>
<dbReference type="EMBL" id="DYWV01000221">
    <property type="protein sequence ID" value="HJF40580.1"/>
    <property type="molecule type" value="Genomic_DNA"/>
</dbReference>
<evidence type="ECO:0000313" key="10">
    <source>
        <dbReference type="EMBL" id="HJF40580.1"/>
    </source>
</evidence>
<dbReference type="PROSITE" id="PS00873">
    <property type="entry name" value="NA_ALANINE_SYMP"/>
    <property type="match status" value="1"/>
</dbReference>
<feature type="transmembrane region" description="Helical" evidence="9">
    <location>
        <begin position="180"/>
        <end position="199"/>
    </location>
</feature>
<comment type="subcellular location">
    <subcellularLocation>
        <location evidence="1 9">Cell membrane</location>
        <topology evidence="1 9">Multi-pass membrane protein</topology>
    </subcellularLocation>
</comment>
<dbReference type="Proteomes" id="UP000749320">
    <property type="component" value="Unassembled WGS sequence"/>
</dbReference>
<feature type="transmembrane region" description="Helical" evidence="9">
    <location>
        <begin position="391"/>
        <end position="412"/>
    </location>
</feature>
<protein>
    <submittedName>
        <fullName evidence="11">Sodium:alanine symporter family protein</fullName>
    </submittedName>
</protein>
<keyword evidence="8 9" id="KW-0472">Membrane</keyword>
<evidence type="ECO:0000256" key="5">
    <source>
        <dbReference type="ARBA" id="ARBA00022692"/>
    </source>
</evidence>
<evidence type="ECO:0000256" key="1">
    <source>
        <dbReference type="ARBA" id="ARBA00004651"/>
    </source>
</evidence>
<dbReference type="Pfam" id="PF01235">
    <property type="entry name" value="Na_Ala_symp"/>
    <property type="match status" value="1"/>
</dbReference>
<keyword evidence="4 9" id="KW-1003">Cell membrane</keyword>
<evidence type="ECO:0000256" key="6">
    <source>
        <dbReference type="ARBA" id="ARBA00022847"/>
    </source>
</evidence>
<feature type="transmembrane region" description="Helical" evidence="9">
    <location>
        <begin position="211"/>
        <end position="231"/>
    </location>
</feature>
<dbReference type="InterPro" id="IPR001463">
    <property type="entry name" value="Na/Ala_symport"/>
</dbReference>
<dbReference type="Gene3D" id="1.20.1740.10">
    <property type="entry name" value="Amino acid/polyamine transporter I"/>
    <property type="match status" value="1"/>
</dbReference>
<feature type="transmembrane region" description="Helical" evidence="9">
    <location>
        <begin position="144"/>
        <end position="165"/>
    </location>
</feature>
<dbReference type="PRINTS" id="PR00175">
    <property type="entry name" value="NAALASMPORT"/>
</dbReference>
<dbReference type="RefSeq" id="WP_004610651.1">
    <property type="nucleotide sequence ID" value="NZ_CABKNM010000001.1"/>
</dbReference>
<sequence length="457" mass="49617">MEFFTELLKKINELVWGLPLICLLLGTGIYFTYKLKLIQLIKLKLAFKLIFKKENNKEGDVSSFQALCTALSSTVGTGNIVGVATAIAAGGPGALFWMWVSAFFGMATKYAEGLLAIRYRVKDENDQMAGGPMYYLERGLGNKFLAKLFAFFGVAVALLGIGTFTQVKSISDAMFLSFNIPPYVTAIILTICVGFITVGGIKRIANVAEKVIPLMCVFYIGGVVIILVTHLNVIPHVIMLVIQSAFNPQAALGGGVGITMVMAMQKGISRGIFSNESGLGSAPIAAAAAKTDSCVEQGLVSMTGTFIDTIVICTMTGLAILLTNSHTSGLEGAAMTTLAFNKGLFIPMIGKYVVNIGLIFFAFTTIIGWNYYGERCMYYLKGLKAIPYYKFIFIVFIAIGPFMSLEFIFILADIVNGCMALPNLIGLIGLRKEIVMETQAYFKKDKDSIVLEEFVCE</sequence>
<organism evidence="11 12">
    <name type="scientific">Thomasclavelia spiroformis</name>
    <dbReference type="NCBI Taxonomy" id="29348"/>
    <lineage>
        <taxon>Bacteria</taxon>
        <taxon>Bacillati</taxon>
        <taxon>Bacillota</taxon>
        <taxon>Erysipelotrichia</taxon>
        <taxon>Erysipelotrichales</taxon>
        <taxon>Coprobacillaceae</taxon>
        <taxon>Thomasclavelia</taxon>
    </lineage>
</organism>
<dbReference type="EMBL" id="NFLB01000001">
    <property type="protein sequence ID" value="OUQ06573.1"/>
    <property type="molecule type" value="Genomic_DNA"/>
</dbReference>
<proteinExistence type="inferred from homology"/>
<dbReference type="Proteomes" id="UP000196258">
    <property type="component" value="Unassembled WGS sequence"/>
</dbReference>
<evidence type="ECO:0000256" key="4">
    <source>
        <dbReference type="ARBA" id="ARBA00022475"/>
    </source>
</evidence>
<reference evidence="10" key="4">
    <citation type="submission" date="2021-09" db="EMBL/GenBank/DDBJ databases">
        <authorList>
            <person name="Gilroy R."/>
        </authorList>
    </citation>
    <scope>NUCLEOTIDE SEQUENCE</scope>
    <source>
        <strain evidence="10">CHK193-16274</strain>
    </source>
</reference>
<reference evidence="11" key="2">
    <citation type="journal article" date="2018" name="BMC Genomics">
        <title>Whole genome sequencing and function prediction of 133 gut anaerobes isolated from chicken caecum in pure cultures.</title>
        <authorList>
            <person name="Medvecky M."/>
            <person name="Cejkova D."/>
            <person name="Polansky O."/>
            <person name="Karasova D."/>
            <person name="Kubasova T."/>
            <person name="Cizek A."/>
            <person name="Rychlik I."/>
        </authorList>
    </citation>
    <scope>NUCLEOTIDE SEQUENCE</scope>
    <source>
        <strain evidence="11">An149</strain>
    </source>
</reference>
<feature type="transmembrane region" description="Helical" evidence="9">
    <location>
        <begin position="14"/>
        <end position="33"/>
    </location>
</feature>
<reference evidence="10" key="3">
    <citation type="journal article" date="2021" name="PeerJ">
        <title>Extensive microbial diversity within the chicken gut microbiome revealed by metagenomics and culture.</title>
        <authorList>
            <person name="Gilroy R."/>
            <person name="Ravi A."/>
            <person name="Getino M."/>
            <person name="Pursley I."/>
            <person name="Horton D.L."/>
            <person name="Alikhan N.F."/>
            <person name="Baker D."/>
            <person name="Gharbi K."/>
            <person name="Hall N."/>
            <person name="Watson M."/>
            <person name="Adriaenssens E.M."/>
            <person name="Foster-Nyarko E."/>
            <person name="Jarju S."/>
            <person name="Secka A."/>
            <person name="Antonio M."/>
            <person name="Oren A."/>
            <person name="Chaudhuri R.R."/>
            <person name="La Ragione R."/>
            <person name="Hildebrand F."/>
            <person name="Pallen M.J."/>
        </authorList>
    </citation>
    <scope>NUCLEOTIDE SEQUENCE</scope>
    <source>
        <strain evidence="10">CHK193-16274</strain>
    </source>
</reference>